<feature type="domain" description="C2H2-type" evidence="3">
    <location>
        <begin position="350"/>
        <end position="377"/>
    </location>
</feature>
<evidence type="ECO:0000313" key="5">
    <source>
        <dbReference type="RefSeq" id="XP_013793257.1"/>
    </source>
</evidence>
<feature type="domain" description="C2H2-type" evidence="3">
    <location>
        <begin position="406"/>
        <end position="433"/>
    </location>
</feature>
<dbReference type="InterPro" id="IPR036236">
    <property type="entry name" value="Znf_C2H2_sf"/>
</dbReference>
<keyword evidence="4" id="KW-1185">Reference proteome</keyword>
<evidence type="ECO:0000256" key="2">
    <source>
        <dbReference type="SAM" id="MobiDB-lite"/>
    </source>
</evidence>
<feature type="non-terminal residue" evidence="5">
    <location>
        <position position="1"/>
    </location>
</feature>
<dbReference type="InterPro" id="IPR050331">
    <property type="entry name" value="Zinc_finger"/>
</dbReference>
<feature type="region of interest" description="Disordered" evidence="2">
    <location>
        <begin position="181"/>
        <end position="211"/>
    </location>
</feature>
<feature type="domain" description="C2H2-type" evidence="3">
    <location>
        <begin position="434"/>
        <end position="461"/>
    </location>
</feature>
<sequence length="492" mass="56909">QQLQINKDHYFITGLYQFKPREGSTRTDEDYQSNSSQEDMLTFSKERGHVLDFNVKEKKTNRDVHDKNEFRKVKIKLPKAYQYRSKASLKQKEITLSDSQFNVSKNKYILNDCKQRESSNFITYAEKSSQVLEEGSSFRKLKNILPYKPLQQDILLTDIYHEEYLKCSPAQELLVRTTDSFLNPEEKTRTNKSPPNQDEKTRTNESAPTPNPYTLCSNHTTYPHQNIFQTASSCSRNTECLASMFKVNQLFSSAAHQPNYLYTNQLTQMFSSPCINMYSSPLLSLDSPVKGLSTWLSHFAPHQFSVVPGHQLSLDSKGTNITTACSSFSFHRGLRSLPYPLKKKDGKLHYECNTCFKTFGQLSNLKVHLRTHSGERPFWCVICAKSFTQLAHLQKHHLVHTGEKPHQCEVCQKRFSSTSNLKTHLRLHSGQKPYACDFCPAKFTQFIHLKLHKRLHTNERPYICEKCKKKYISVSGLRSHWKNTACRPNTAH</sequence>
<dbReference type="PROSITE" id="PS50157">
    <property type="entry name" value="ZINC_FINGER_C2H2_2"/>
    <property type="match status" value="5"/>
</dbReference>
<dbReference type="RefSeq" id="XP_013793257.1">
    <property type="nucleotide sequence ID" value="XM_013937803.1"/>
</dbReference>
<keyword evidence="1" id="KW-0479">Metal-binding</keyword>
<dbReference type="GeneID" id="106477212"/>
<dbReference type="PANTHER" id="PTHR16515:SF59">
    <property type="entry name" value="PR DOMAIN ZINC FINGER PROTEIN 1"/>
    <property type="match status" value="1"/>
</dbReference>
<dbReference type="SUPFAM" id="SSF57667">
    <property type="entry name" value="beta-beta-alpha zinc fingers"/>
    <property type="match status" value="3"/>
</dbReference>
<dbReference type="Proteomes" id="UP000694941">
    <property type="component" value="Unplaced"/>
</dbReference>
<keyword evidence="1" id="KW-0862">Zinc</keyword>
<dbReference type="Pfam" id="PF00096">
    <property type="entry name" value="zf-C2H2"/>
    <property type="match status" value="3"/>
</dbReference>
<protein>
    <submittedName>
        <fullName evidence="5">Zinc finger protein 235-like</fullName>
    </submittedName>
</protein>
<gene>
    <name evidence="5" type="primary">LOC106477212</name>
</gene>
<dbReference type="PROSITE" id="PS00028">
    <property type="entry name" value="ZINC_FINGER_C2H2_1"/>
    <property type="match status" value="4"/>
</dbReference>
<evidence type="ECO:0000259" key="3">
    <source>
        <dbReference type="PROSITE" id="PS50157"/>
    </source>
</evidence>
<organism evidence="4 5">
    <name type="scientific">Limulus polyphemus</name>
    <name type="common">Atlantic horseshoe crab</name>
    <dbReference type="NCBI Taxonomy" id="6850"/>
    <lineage>
        <taxon>Eukaryota</taxon>
        <taxon>Metazoa</taxon>
        <taxon>Ecdysozoa</taxon>
        <taxon>Arthropoda</taxon>
        <taxon>Chelicerata</taxon>
        <taxon>Merostomata</taxon>
        <taxon>Xiphosura</taxon>
        <taxon>Limulidae</taxon>
        <taxon>Limulus</taxon>
    </lineage>
</organism>
<accession>A0ABM1C2X6</accession>
<dbReference type="PANTHER" id="PTHR16515">
    <property type="entry name" value="PR DOMAIN ZINC FINGER PROTEIN"/>
    <property type="match status" value="1"/>
</dbReference>
<evidence type="ECO:0000256" key="1">
    <source>
        <dbReference type="PROSITE-ProRule" id="PRU00042"/>
    </source>
</evidence>
<name>A0ABM1C2X6_LIMPO</name>
<dbReference type="Gene3D" id="3.30.160.60">
    <property type="entry name" value="Classic Zinc Finger"/>
    <property type="match status" value="5"/>
</dbReference>
<evidence type="ECO:0000313" key="4">
    <source>
        <dbReference type="Proteomes" id="UP000694941"/>
    </source>
</evidence>
<dbReference type="InterPro" id="IPR013087">
    <property type="entry name" value="Znf_C2H2_type"/>
</dbReference>
<feature type="domain" description="C2H2-type" evidence="3">
    <location>
        <begin position="462"/>
        <end position="492"/>
    </location>
</feature>
<dbReference type="SMART" id="SM00355">
    <property type="entry name" value="ZnF_C2H2"/>
    <property type="match status" value="5"/>
</dbReference>
<proteinExistence type="predicted"/>
<reference evidence="5" key="1">
    <citation type="submission" date="2025-08" db="UniProtKB">
        <authorList>
            <consortium name="RefSeq"/>
        </authorList>
    </citation>
    <scope>IDENTIFICATION</scope>
    <source>
        <tissue evidence="5">Muscle</tissue>
    </source>
</reference>
<keyword evidence="1" id="KW-0863">Zinc-finger</keyword>
<feature type="domain" description="C2H2-type" evidence="3">
    <location>
        <begin position="378"/>
        <end position="405"/>
    </location>
</feature>